<dbReference type="Pfam" id="PF00892">
    <property type="entry name" value="EamA"/>
    <property type="match status" value="2"/>
</dbReference>
<dbReference type="STRING" id="1802525.A2975_01090"/>
<comment type="subcellular location">
    <subcellularLocation>
        <location evidence="1">Membrane</location>
        <topology evidence="1">Multi-pass membrane protein</topology>
    </subcellularLocation>
</comment>
<feature type="transmembrane region" description="Helical" evidence="6">
    <location>
        <begin position="227"/>
        <end position="244"/>
    </location>
</feature>
<dbReference type="InterPro" id="IPR050638">
    <property type="entry name" value="AA-Vitamin_Transporters"/>
</dbReference>
<dbReference type="PANTHER" id="PTHR32322:SF2">
    <property type="entry name" value="EAMA DOMAIN-CONTAINING PROTEIN"/>
    <property type="match status" value="1"/>
</dbReference>
<name>A0A1F8C3J7_9BACT</name>
<evidence type="ECO:0000256" key="5">
    <source>
        <dbReference type="ARBA" id="ARBA00023136"/>
    </source>
</evidence>
<accession>A0A1F8C3J7</accession>
<organism evidence="8 9">
    <name type="scientific">Candidatus Woesebacteria bacterium RIFCSPLOWO2_01_FULL_44_14</name>
    <dbReference type="NCBI Taxonomy" id="1802525"/>
    <lineage>
        <taxon>Bacteria</taxon>
        <taxon>Candidatus Woeseibacteriota</taxon>
    </lineage>
</organism>
<evidence type="ECO:0000256" key="6">
    <source>
        <dbReference type="SAM" id="Phobius"/>
    </source>
</evidence>
<protein>
    <recommendedName>
        <fullName evidence="7">EamA domain-containing protein</fullName>
    </recommendedName>
</protein>
<feature type="transmembrane region" description="Helical" evidence="6">
    <location>
        <begin position="68"/>
        <end position="88"/>
    </location>
</feature>
<feature type="transmembrane region" description="Helical" evidence="6">
    <location>
        <begin position="256"/>
        <end position="274"/>
    </location>
</feature>
<evidence type="ECO:0000256" key="3">
    <source>
        <dbReference type="ARBA" id="ARBA00022692"/>
    </source>
</evidence>
<feature type="transmembrane region" description="Helical" evidence="6">
    <location>
        <begin position="129"/>
        <end position="146"/>
    </location>
</feature>
<evidence type="ECO:0000313" key="9">
    <source>
        <dbReference type="Proteomes" id="UP000178429"/>
    </source>
</evidence>
<feature type="transmembrane region" description="Helical" evidence="6">
    <location>
        <begin position="9"/>
        <end position="26"/>
    </location>
</feature>
<reference evidence="8 9" key="1">
    <citation type="journal article" date="2016" name="Nat. Commun.">
        <title>Thousands of microbial genomes shed light on interconnected biogeochemical processes in an aquifer system.</title>
        <authorList>
            <person name="Anantharaman K."/>
            <person name="Brown C.T."/>
            <person name="Hug L.A."/>
            <person name="Sharon I."/>
            <person name="Castelle C.J."/>
            <person name="Probst A.J."/>
            <person name="Thomas B.C."/>
            <person name="Singh A."/>
            <person name="Wilkins M.J."/>
            <person name="Karaoz U."/>
            <person name="Brodie E.L."/>
            <person name="Williams K.H."/>
            <person name="Hubbard S.S."/>
            <person name="Banfield J.F."/>
        </authorList>
    </citation>
    <scope>NUCLEOTIDE SEQUENCE [LARGE SCALE GENOMIC DNA]</scope>
</reference>
<gene>
    <name evidence="8" type="ORF">A2975_01090</name>
</gene>
<dbReference type="EMBL" id="MGHL01000001">
    <property type="protein sequence ID" value="OGM70854.1"/>
    <property type="molecule type" value="Genomic_DNA"/>
</dbReference>
<feature type="transmembrane region" description="Helical" evidence="6">
    <location>
        <begin position="38"/>
        <end position="56"/>
    </location>
</feature>
<keyword evidence="4 6" id="KW-1133">Transmembrane helix</keyword>
<evidence type="ECO:0000256" key="4">
    <source>
        <dbReference type="ARBA" id="ARBA00022989"/>
    </source>
</evidence>
<dbReference type="GO" id="GO:0016020">
    <property type="term" value="C:membrane"/>
    <property type="evidence" value="ECO:0007669"/>
    <property type="project" value="UniProtKB-SubCell"/>
</dbReference>
<comment type="similarity">
    <text evidence="2">Belongs to the EamA transporter family.</text>
</comment>
<dbReference type="Proteomes" id="UP000178429">
    <property type="component" value="Unassembled WGS sequence"/>
</dbReference>
<evidence type="ECO:0000259" key="7">
    <source>
        <dbReference type="Pfam" id="PF00892"/>
    </source>
</evidence>
<feature type="domain" description="EamA" evidence="7">
    <location>
        <begin position="7"/>
        <end position="139"/>
    </location>
</feature>
<feature type="transmembrane region" description="Helical" evidence="6">
    <location>
        <begin position="100"/>
        <end position="117"/>
    </location>
</feature>
<feature type="transmembrane region" description="Helical" evidence="6">
    <location>
        <begin position="158"/>
        <end position="174"/>
    </location>
</feature>
<dbReference type="PANTHER" id="PTHR32322">
    <property type="entry name" value="INNER MEMBRANE TRANSPORTER"/>
    <property type="match status" value="1"/>
</dbReference>
<evidence type="ECO:0000256" key="1">
    <source>
        <dbReference type="ARBA" id="ARBA00004141"/>
    </source>
</evidence>
<sequence length="301" mass="32461">MNPRRLKAYTYLLVVAVIWGAAGPVIKFTLSGIAPLPFLAYRFSIAAIFSIVYFVVSGNKIPNPKKTLLLLVIYGLLAYTLSLNFLFAGLAKTTVLDLTLITQIGPLMIAVASAIFFRDHITRREKLGIAIVFTGSMFTALVPLISDSHSTAKLSGNIFILLFLLAETGGVLWAKKLTRMQIPPLVLINFGFIVAAITTLAVAAAAVGPTQLATTIGSLPLKYHAGVTYMALISGTLAYFLEVSAQKAIEVSEAILFRYLQPLVGVPLAIVWLGEQITTYFVIGTILVSSGIVIAEVKKKR</sequence>
<dbReference type="SUPFAM" id="SSF103481">
    <property type="entry name" value="Multidrug resistance efflux transporter EmrE"/>
    <property type="match status" value="2"/>
</dbReference>
<comment type="caution">
    <text evidence="8">The sequence shown here is derived from an EMBL/GenBank/DDBJ whole genome shotgun (WGS) entry which is preliminary data.</text>
</comment>
<feature type="domain" description="EamA" evidence="7">
    <location>
        <begin position="155"/>
        <end position="294"/>
    </location>
</feature>
<feature type="transmembrane region" description="Helical" evidence="6">
    <location>
        <begin position="186"/>
        <end position="207"/>
    </location>
</feature>
<evidence type="ECO:0000313" key="8">
    <source>
        <dbReference type="EMBL" id="OGM70854.1"/>
    </source>
</evidence>
<dbReference type="InterPro" id="IPR000620">
    <property type="entry name" value="EamA_dom"/>
</dbReference>
<proteinExistence type="inferred from homology"/>
<feature type="transmembrane region" description="Helical" evidence="6">
    <location>
        <begin position="280"/>
        <end position="297"/>
    </location>
</feature>
<evidence type="ECO:0000256" key="2">
    <source>
        <dbReference type="ARBA" id="ARBA00007362"/>
    </source>
</evidence>
<dbReference type="InterPro" id="IPR037185">
    <property type="entry name" value="EmrE-like"/>
</dbReference>
<dbReference type="AlphaFoldDB" id="A0A1F8C3J7"/>
<keyword evidence="3 6" id="KW-0812">Transmembrane</keyword>
<keyword evidence="5 6" id="KW-0472">Membrane</keyword>